<keyword evidence="4" id="KW-0732">Signal</keyword>
<accession>A0A9Q0JF27</accession>
<dbReference type="GO" id="GO:0030598">
    <property type="term" value="F:rRNA N-glycosylase activity"/>
    <property type="evidence" value="ECO:0007669"/>
    <property type="project" value="InterPro"/>
</dbReference>
<protein>
    <recommendedName>
        <fullName evidence="5">Ricin B lectin domain-containing protein</fullName>
    </recommendedName>
</protein>
<dbReference type="SMART" id="SM00458">
    <property type="entry name" value="RICIN"/>
    <property type="match status" value="1"/>
</dbReference>
<feature type="non-terminal residue" evidence="6">
    <location>
        <position position="511"/>
    </location>
</feature>
<dbReference type="PROSITE" id="PS50231">
    <property type="entry name" value="RICIN_B_LECTIN"/>
    <property type="match status" value="1"/>
</dbReference>
<dbReference type="GO" id="GO:0017148">
    <property type="term" value="P:negative regulation of translation"/>
    <property type="evidence" value="ECO:0007669"/>
    <property type="project" value="InterPro"/>
</dbReference>
<evidence type="ECO:0000256" key="2">
    <source>
        <dbReference type="ARBA" id="ARBA00023157"/>
    </source>
</evidence>
<evidence type="ECO:0000259" key="5">
    <source>
        <dbReference type="SMART" id="SM00458"/>
    </source>
</evidence>
<keyword evidence="7" id="KW-1185">Reference proteome</keyword>
<dbReference type="SUPFAM" id="SSF56371">
    <property type="entry name" value="Ribosome inactivating proteins (RIP)"/>
    <property type="match status" value="1"/>
</dbReference>
<comment type="caution">
    <text evidence="6">The sequence shown here is derived from an EMBL/GenBank/DDBJ whole genome shotgun (WGS) entry which is preliminary data.</text>
</comment>
<evidence type="ECO:0000313" key="7">
    <source>
        <dbReference type="Proteomes" id="UP001141552"/>
    </source>
</evidence>
<dbReference type="InterPro" id="IPR000772">
    <property type="entry name" value="Ricin_B_lectin"/>
</dbReference>
<evidence type="ECO:0000256" key="4">
    <source>
        <dbReference type="SAM" id="SignalP"/>
    </source>
</evidence>
<organism evidence="6 7">
    <name type="scientific">Turnera subulata</name>
    <dbReference type="NCBI Taxonomy" id="218843"/>
    <lineage>
        <taxon>Eukaryota</taxon>
        <taxon>Viridiplantae</taxon>
        <taxon>Streptophyta</taxon>
        <taxon>Embryophyta</taxon>
        <taxon>Tracheophyta</taxon>
        <taxon>Spermatophyta</taxon>
        <taxon>Magnoliopsida</taxon>
        <taxon>eudicotyledons</taxon>
        <taxon>Gunneridae</taxon>
        <taxon>Pentapetalae</taxon>
        <taxon>rosids</taxon>
        <taxon>fabids</taxon>
        <taxon>Malpighiales</taxon>
        <taxon>Passifloraceae</taxon>
        <taxon>Turnera</taxon>
    </lineage>
</organism>
<reference evidence="6" key="2">
    <citation type="journal article" date="2023" name="Plants (Basel)">
        <title>Annotation of the Turnera subulata (Passifloraceae) Draft Genome Reveals the S-Locus Evolved after the Divergence of Turneroideae from Passifloroideae in a Stepwise Manner.</title>
        <authorList>
            <person name="Henning P.M."/>
            <person name="Roalson E.H."/>
            <person name="Mir W."/>
            <person name="McCubbin A.G."/>
            <person name="Shore J.S."/>
        </authorList>
    </citation>
    <scope>NUCLEOTIDE SEQUENCE</scope>
    <source>
        <strain evidence="6">F60SS</strain>
    </source>
</reference>
<dbReference type="AlphaFoldDB" id="A0A9Q0JF27"/>
<dbReference type="Proteomes" id="UP001141552">
    <property type="component" value="Unassembled WGS sequence"/>
</dbReference>
<proteinExistence type="inferred from homology"/>
<feature type="signal peptide" evidence="4">
    <location>
        <begin position="1"/>
        <end position="19"/>
    </location>
</feature>
<dbReference type="SUPFAM" id="SSF50370">
    <property type="entry name" value="Ricin B-like lectins"/>
    <property type="match status" value="1"/>
</dbReference>
<gene>
    <name evidence="6" type="ORF">Tsubulata_048340</name>
</gene>
<keyword evidence="3" id="KW-0325">Glycoprotein</keyword>
<feature type="domain" description="Ricin B lectin" evidence="5">
    <location>
        <begin position="322"/>
        <end position="453"/>
    </location>
</feature>
<sequence length="511" mass="58263">MKFSQVAWVFLIFVLVAGAGRVRPFGFSGVEQLQEDPDPADKYSWRLHHFTTEEFQLNRSTTHRNFQRFILTIRRLLGPIRDRWGFLRLPRGIATGTARYGLIRIRIEQGVVTLVMNTNDLYVAGFHSHNPEARPPNAYYYLMEDNRRSDGFRDAAGLFEGATAEPLRYGVQYGSLGDRASTRLGRDRLISAITPLYRRTERDDWPHHIVVIAEMISECVRSNYVLNRVVRNFYLGFLPDNYMIWVENHWEDLSDEVRNAPPSGILQRTFTPPGSAEPIEDISRIIVLALVTVLNKPPPPRTNFPPHDHLLMIMQQQEHHIMEITTRIAGPNGTCVDVPRGEYHDGAEVFLWPCKSDDNPNQLWTFKKDGTIRSNNYCLKTYGGCPSHNYIMLIECPEHPSDTFAHWELRQDGTVLHYLTGLVLTARSAAEGSLGTLTVDVDKKAPGQGWVATKHATTTTARIEWLPGRCLSMMSSEDYKVVLADCEGSGLTNQWSISWHRSIQIGWNNWG</sequence>
<keyword evidence="2" id="KW-1015">Disulfide bond</keyword>
<dbReference type="Gene3D" id="2.80.10.50">
    <property type="match status" value="1"/>
</dbReference>
<dbReference type="PRINTS" id="PR00396">
    <property type="entry name" value="SHIGARICIN"/>
</dbReference>
<dbReference type="InterPro" id="IPR016139">
    <property type="entry name" value="Ribosome_inactivat_prot_sub2"/>
</dbReference>
<evidence type="ECO:0000313" key="6">
    <source>
        <dbReference type="EMBL" id="KAJ4838260.1"/>
    </source>
</evidence>
<dbReference type="InterPro" id="IPR036041">
    <property type="entry name" value="Ribosome-inact_prot_sf"/>
</dbReference>
<dbReference type="Pfam" id="PF00161">
    <property type="entry name" value="RIP"/>
    <property type="match status" value="1"/>
</dbReference>
<dbReference type="PANTHER" id="PTHR33453">
    <property type="match status" value="1"/>
</dbReference>
<dbReference type="OrthoDB" id="1642280at2759"/>
<feature type="chain" id="PRO_5040394585" description="Ricin B lectin domain-containing protein" evidence="4">
    <location>
        <begin position="20"/>
        <end position="511"/>
    </location>
</feature>
<dbReference type="InterPro" id="IPR017989">
    <property type="entry name" value="Ribosome_inactivat_1/2"/>
</dbReference>
<reference evidence="6" key="1">
    <citation type="submission" date="2022-02" db="EMBL/GenBank/DDBJ databases">
        <authorList>
            <person name="Henning P.M."/>
            <person name="McCubbin A.G."/>
            <person name="Shore J.S."/>
        </authorList>
    </citation>
    <scope>NUCLEOTIDE SEQUENCE</scope>
    <source>
        <strain evidence="6">F60SS</strain>
        <tissue evidence="6">Leaves</tissue>
    </source>
</reference>
<dbReference type="CDD" id="cd23443">
    <property type="entry name" value="beta-trefoil_Ricin_RIPs_II_rpt1"/>
    <property type="match status" value="1"/>
</dbReference>
<name>A0A9Q0JF27_9ROSI</name>
<evidence type="ECO:0000256" key="1">
    <source>
        <dbReference type="ARBA" id="ARBA00010414"/>
    </source>
</evidence>
<dbReference type="InterPro" id="IPR035992">
    <property type="entry name" value="Ricin_B-like_lectins"/>
</dbReference>
<dbReference type="InterPro" id="IPR001574">
    <property type="entry name" value="Ribosome_inactivat_prot"/>
</dbReference>
<dbReference type="Gene3D" id="4.10.470.10">
    <property type="entry name" value="Ricin (A Subunit), domain 2"/>
    <property type="match status" value="1"/>
</dbReference>
<dbReference type="Pfam" id="PF00652">
    <property type="entry name" value="Ricin_B_lectin"/>
    <property type="match status" value="1"/>
</dbReference>
<dbReference type="EMBL" id="JAKUCV010003607">
    <property type="protein sequence ID" value="KAJ4838260.1"/>
    <property type="molecule type" value="Genomic_DNA"/>
</dbReference>
<dbReference type="InterPro" id="IPR016138">
    <property type="entry name" value="Ribosome_inactivat_prot_sub1"/>
</dbReference>
<dbReference type="PANTHER" id="PTHR33453:SF34">
    <property type="entry name" value="RIBOSOME-INACTIVATING PROTEIN"/>
    <property type="match status" value="1"/>
</dbReference>
<comment type="similarity">
    <text evidence="1">In the N-terminal section; belongs to the ribosome-inactivating protein family. Type 2 RIP subfamily.</text>
</comment>
<evidence type="ECO:0000256" key="3">
    <source>
        <dbReference type="ARBA" id="ARBA00023180"/>
    </source>
</evidence>
<dbReference type="Gene3D" id="3.40.420.10">
    <property type="entry name" value="Ricin (A subunit), domain 1"/>
    <property type="match status" value="1"/>
</dbReference>